<evidence type="ECO:0000313" key="2">
    <source>
        <dbReference type="Proteomes" id="UP000805193"/>
    </source>
</evidence>
<accession>A0AC60PJL3</accession>
<evidence type="ECO:0000313" key="1">
    <source>
        <dbReference type="EMBL" id="KAG0421088.1"/>
    </source>
</evidence>
<organism evidence="1 2">
    <name type="scientific">Ixodes persulcatus</name>
    <name type="common">Taiga tick</name>
    <dbReference type="NCBI Taxonomy" id="34615"/>
    <lineage>
        <taxon>Eukaryota</taxon>
        <taxon>Metazoa</taxon>
        <taxon>Ecdysozoa</taxon>
        <taxon>Arthropoda</taxon>
        <taxon>Chelicerata</taxon>
        <taxon>Arachnida</taxon>
        <taxon>Acari</taxon>
        <taxon>Parasitiformes</taxon>
        <taxon>Ixodida</taxon>
        <taxon>Ixodoidea</taxon>
        <taxon>Ixodidae</taxon>
        <taxon>Ixodinae</taxon>
        <taxon>Ixodes</taxon>
    </lineage>
</organism>
<reference evidence="1 2" key="1">
    <citation type="journal article" date="2020" name="Cell">
        <title>Large-Scale Comparative Analyses of Tick Genomes Elucidate Their Genetic Diversity and Vector Capacities.</title>
        <authorList>
            <consortium name="Tick Genome and Microbiome Consortium (TIGMIC)"/>
            <person name="Jia N."/>
            <person name="Wang J."/>
            <person name="Shi W."/>
            <person name="Du L."/>
            <person name="Sun Y."/>
            <person name="Zhan W."/>
            <person name="Jiang J.F."/>
            <person name="Wang Q."/>
            <person name="Zhang B."/>
            <person name="Ji P."/>
            <person name="Bell-Sakyi L."/>
            <person name="Cui X.M."/>
            <person name="Yuan T.T."/>
            <person name="Jiang B.G."/>
            <person name="Yang W.F."/>
            <person name="Lam T.T."/>
            <person name="Chang Q.C."/>
            <person name="Ding S.J."/>
            <person name="Wang X.J."/>
            <person name="Zhu J.G."/>
            <person name="Ruan X.D."/>
            <person name="Zhao L."/>
            <person name="Wei J.T."/>
            <person name="Ye R.Z."/>
            <person name="Que T.C."/>
            <person name="Du C.H."/>
            <person name="Zhou Y.H."/>
            <person name="Cheng J.X."/>
            <person name="Dai P.F."/>
            <person name="Guo W.B."/>
            <person name="Han X.H."/>
            <person name="Huang E.J."/>
            <person name="Li L.F."/>
            <person name="Wei W."/>
            <person name="Gao Y.C."/>
            <person name="Liu J.Z."/>
            <person name="Shao H.Z."/>
            <person name="Wang X."/>
            <person name="Wang C.C."/>
            <person name="Yang T.C."/>
            <person name="Huo Q.B."/>
            <person name="Li W."/>
            <person name="Chen H.Y."/>
            <person name="Chen S.E."/>
            <person name="Zhou L.G."/>
            <person name="Ni X.B."/>
            <person name="Tian J.H."/>
            <person name="Sheng Y."/>
            <person name="Liu T."/>
            <person name="Pan Y.S."/>
            <person name="Xia L.Y."/>
            <person name="Li J."/>
            <person name="Zhao F."/>
            <person name="Cao W.C."/>
        </authorList>
    </citation>
    <scope>NUCLEOTIDE SEQUENCE [LARGE SCALE GENOMIC DNA]</scope>
    <source>
        <strain evidence="1">Iper-2018</strain>
    </source>
</reference>
<proteinExistence type="predicted"/>
<keyword evidence="2" id="KW-1185">Reference proteome</keyword>
<sequence>MLLPLPNDCRWGTRRLSPLLRAVPVTTWDPLEVDLGLLHQAGLGLLSEGPGDSVGLPPVRGDAAAARSSAVSSTGSCQVPGHGSLQDLESNPRRTTWSSRLRRRPRRLRLAILRARSHGARTQHMDILLPGSLWDRLRPPPCLVKGWGKGDLVVGGQLCTPGSGNPEPYRKPPVGEVPPRHLAKLRVRCPTTEGRGLEALLRALREAVEEEPSETFQGERLWAVAREAISGVDYLRPINDYIRDVVFLDHRRSPPQSSRRRLARESRRRRRRREYTKTQEMFHKRPADCAREVLAGPAEAGVEDVRGRRGGVDRDLRELLESFTRAPLKPQQRLFILRGFLLPRLHHSLVLGLWGIGTLSKLDRMTRAAIRKWLALPHDTPGLRFSDYPGREAALRCRMLMDQVRQARQAASLNGVPLSTKAEVHKYWADKLHSNYDGAALRDTRHVPAAQSWISYGTRLLPGRHYVNVIKLRVNALPTLSRTKRGRPDDVSCKASCRARESLGHVLQACRRGHRGRVNVQRKVMKPDLVATKGAQTIIIDVQVVGTGKKLAFLHQQKAAKYTVPNLLRQVQGKQKEPPLVTTATMNFRGIWSKDSARDLLSLGLTKSDLKLMTVRCLQGGLRCFWGHRGMTTAAVTQAVVLGALPASTLPAADNKAPRPPRRRWRCILAFVALRHLSTADRSRLAPSTNGVVLRSPGLDGVPPTSGSRRNYGGKLTWPRSALSCSLTPSNVSRERERKRPPREHTGT</sequence>
<gene>
    <name evidence="1" type="ORF">HPB47_003015</name>
</gene>
<dbReference type="Proteomes" id="UP000805193">
    <property type="component" value="Unassembled WGS sequence"/>
</dbReference>
<dbReference type="EMBL" id="JABSTQ010010422">
    <property type="protein sequence ID" value="KAG0421088.1"/>
    <property type="molecule type" value="Genomic_DNA"/>
</dbReference>
<name>A0AC60PJL3_IXOPE</name>
<comment type="caution">
    <text evidence="1">The sequence shown here is derived from an EMBL/GenBank/DDBJ whole genome shotgun (WGS) entry which is preliminary data.</text>
</comment>
<protein>
    <submittedName>
        <fullName evidence="1">Uncharacterized protein</fullName>
    </submittedName>
</protein>